<dbReference type="InterPro" id="IPR007138">
    <property type="entry name" value="ABM_dom"/>
</dbReference>
<dbReference type="InterPro" id="IPR050744">
    <property type="entry name" value="AI-2_Isomerase_LsrG"/>
</dbReference>
<reference evidence="2 3" key="1">
    <citation type="submission" date="2015-12" db="EMBL/GenBank/DDBJ databases">
        <title>Genome sequence of Tistrella mobilis MCCC 1A02139.</title>
        <authorList>
            <person name="Lu L."/>
            <person name="Lai Q."/>
            <person name="Shao Z."/>
            <person name="Qian P."/>
        </authorList>
    </citation>
    <scope>NUCLEOTIDE SEQUENCE [LARGE SCALE GENOMIC DNA]</scope>
    <source>
        <strain evidence="2 3">MCCC 1A02139</strain>
    </source>
</reference>
<dbReference type="PROSITE" id="PS51725">
    <property type="entry name" value="ABM"/>
    <property type="match status" value="1"/>
</dbReference>
<keyword evidence="2" id="KW-0503">Monooxygenase</keyword>
<evidence type="ECO:0000313" key="3">
    <source>
        <dbReference type="Proteomes" id="UP000075787"/>
    </source>
</evidence>
<evidence type="ECO:0000259" key="1">
    <source>
        <dbReference type="PROSITE" id="PS51725"/>
    </source>
</evidence>
<dbReference type="Proteomes" id="UP000075787">
    <property type="component" value="Unassembled WGS sequence"/>
</dbReference>
<comment type="caution">
    <text evidence="2">The sequence shown here is derived from an EMBL/GenBank/DDBJ whole genome shotgun (WGS) entry which is preliminary data.</text>
</comment>
<dbReference type="OrthoDB" id="287932at2"/>
<dbReference type="GeneID" id="97242200"/>
<dbReference type="Pfam" id="PF03992">
    <property type="entry name" value="ABM"/>
    <property type="match status" value="1"/>
</dbReference>
<dbReference type="EMBL" id="LPZR01000001">
    <property type="protein sequence ID" value="KYO57924.1"/>
    <property type="molecule type" value="Genomic_DNA"/>
</dbReference>
<sequence>MTPNLVITAIITAEPGHAETVRAALAECTGPSRAEDGCHRYDLHVDVTNDHRFVMLEEWTDEAATVAHGKSDHFRALGRALKGIAKFEVIRLKQIA</sequence>
<dbReference type="PANTHER" id="PTHR33336:SF15">
    <property type="entry name" value="ABM DOMAIN-CONTAINING PROTEIN"/>
    <property type="match status" value="1"/>
</dbReference>
<proteinExistence type="predicted"/>
<organism evidence="2 3">
    <name type="scientific">Tistrella mobilis</name>
    <dbReference type="NCBI Taxonomy" id="171437"/>
    <lineage>
        <taxon>Bacteria</taxon>
        <taxon>Pseudomonadati</taxon>
        <taxon>Pseudomonadota</taxon>
        <taxon>Alphaproteobacteria</taxon>
        <taxon>Geminicoccales</taxon>
        <taxon>Geminicoccaceae</taxon>
        <taxon>Tistrella</taxon>
    </lineage>
</organism>
<dbReference type="GO" id="GO:0004497">
    <property type="term" value="F:monooxygenase activity"/>
    <property type="evidence" value="ECO:0007669"/>
    <property type="project" value="UniProtKB-KW"/>
</dbReference>
<keyword evidence="2" id="KW-0560">Oxidoreductase</keyword>
<feature type="domain" description="ABM" evidence="1">
    <location>
        <begin position="5"/>
        <end position="95"/>
    </location>
</feature>
<name>A0A162M395_9PROT</name>
<dbReference type="PANTHER" id="PTHR33336">
    <property type="entry name" value="QUINOL MONOOXYGENASE YGIN-RELATED"/>
    <property type="match status" value="1"/>
</dbReference>
<dbReference type="InterPro" id="IPR011008">
    <property type="entry name" value="Dimeric_a/b-barrel"/>
</dbReference>
<dbReference type="RefSeq" id="WP_014744887.1">
    <property type="nucleotide sequence ID" value="NZ_CP121013.1"/>
</dbReference>
<protein>
    <submittedName>
        <fullName evidence="2">Antibiotic biosynthesis monooxygenase</fullName>
    </submittedName>
</protein>
<dbReference type="OMA" id="VHDEPGC"/>
<dbReference type="AlphaFoldDB" id="A0A162M395"/>
<gene>
    <name evidence="2" type="ORF">AUP44_00350</name>
</gene>
<accession>A0A162M395</accession>
<dbReference type="SUPFAM" id="SSF54909">
    <property type="entry name" value="Dimeric alpha+beta barrel"/>
    <property type="match status" value="1"/>
</dbReference>
<evidence type="ECO:0000313" key="2">
    <source>
        <dbReference type="EMBL" id="KYO57924.1"/>
    </source>
</evidence>
<dbReference type="Gene3D" id="3.30.70.100">
    <property type="match status" value="1"/>
</dbReference>